<dbReference type="RefSeq" id="XP_003680739.1">
    <property type="nucleotide sequence ID" value="XM_003680691.1"/>
</dbReference>
<reference evidence="6 7" key="1">
    <citation type="journal article" date="2011" name="Proc. Natl. Acad. Sci. U.S.A.">
        <title>Evolutionary erosion of yeast sex chromosomes by mating-type switching accidents.</title>
        <authorList>
            <person name="Gordon J.L."/>
            <person name="Armisen D."/>
            <person name="Proux-Wera E."/>
            <person name="Oheigeartaigh S.S."/>
            <person name="Byrne K.P."/>
            <person name="Wolfe K.H."/>
        </authorList>
    </citation>
    <scope>NUCLEOTIDE SEQUENCE [LARGE SCALE GENOMIC DNA]</scope>
    <source>
        <strain evidence="7">ATCC 10662 / CBS 1146 / NBRC 0425 / NCYC 2629 / NRRL Y-866</strain>
    </source>
</reference>
<evidence type="ECO:0008006" key="8">
    <source>
        <dbReference type="Google" id="ProtNLM"/>
    </source>
</evidence>
<evidence type="ECO:0000256" key="2">
    <source>
        <dbReference type="ARBA" id="ARBA00022763"/>
    </source>
</evidence>
<keyword evidence="3" id="KW-0539">Nucleus</keyword>
<dbReference type="Pfam" id="PF09798">
    <property type="entry name" value="LCD1"/>
    <property type="match status" value="1"/>
</dbReference>
<protein>
    <recommendedName>
        <fullName evidence="8">DNA damage checkpoint protein LCD1</fullName>
    </recommendedName>
</protein>
<evidence type="ECO:0000313" key="6">
    <source>
        <dbReference type="EMBL" id="CCE91528.1"/>
    </source>
</evidence>
<evidence type="ECO:0000256" key="5">
    <source>
        <dbReference type="SAM" id="MobiDB-lite"/>
    </source>
</evidence>
<dbReference type="eggNOG" id="ENOG502QQI0">
    <property type="taxonomic scope" value="Eukaryota"/>
</dbReference>
<feature type="region of interest" description="Disordered" evidence="5">
    <location>
        <begin position="1"/>
        <end position="47"/>
    </location>
</feature>
<dbReference type="GO" id="GO:0045184">
    <property type="term" value="P:establishment of protein localization"/>
    <property type="evidence" value="ECO:0007669"/>
    <property type="project" value="EnsemblFungi"/>
</dbReference>
<evidence type="ECO:0000256" key="3">
    <source>
        <dbReference type="ARBA" id="ARBA00023242"/>
    </source>
</evidence>
<dbReference type="GO" id="GO:0003684">
    <property type="term" value="F:damaged DNA binding"/>
    <property type="evidence" value="ECO:0007669"/>
    <property type="project" value="EnsemblFungi"/>
</dbReference>
<dbReference type="EMBL" id="HE616744">
    <property type="protein sequence ID" value="CCE91528.1"/>
    <property type="molecule type" value="Genomic_DNA"/>
</dbReference>
<comment type="subcellular location">
    <subcellularLocation>
        <location evidence="1">Nucleus</location>
    </subcellularLocation>
</comment>
<keyword evidence="7" id="KW-1185">Reference proteome</keyword>
<dbReference type="GeneID" id="11501946"/>
<dbReference type="HOGENOM" id="CLU_383646_0_0_1"/>
<keyword evidence="4" id="KW-0175">Coiled coil</keyword>
<dbReference type="GO" id="GO:0000228">
    <property type="term" value="C:nuclear chromosome"/>
    <property type="evidence" value="ECO:0007669"/>
    <property type="project" value="EnsemblFungi"/>
</dbReference>
<proteinExistence type="predicted"/>
<dbReference type="OrthoDB" id="4078000at2759"/>
<dbReference type="KEGG" id="tdl:TDEL_0C06390"/>
<keyword evidence="2" id="KW-0227">DNA damage</keyword>
<dbReference type="InterPro" id="IPR018622">
    <property type="entry name" value="DNA_damage_chkpnt_Lcd1"/>
</dbReference>
<dbReference type="GO" id="GO:0070310">
    <property type="term" value="C:ATR-ATRIP complex"/>
    <property type="evidence" value="ECO:0007669"/>
    <property type="project" value="EnsemblFungi"/>
</dbReference>
<feature type="compositionally biased region" description="Polar residues" evidence="5">
    <location>
        <begin position="26"/>
        <end position="47"/>
    </location>
</feature>
<feature type="compositionally biased region" description="Acidic residues" evidence="5">
    <location>
        <begin position="1"/>
        <end position="15"/>
    </location>
</feature>
<feature type="coiled-coil region" evidence="4">
    <location>
        <begin position="85"/>
        <end position="126"/>
    </location>
</feature>
<dbReference type="GO" id="GO:0007004">
    <property type="term" value="P:telomere maintenance via telomerase"/>
    <property type="evidence" value="ECO:0007669"/>
    <property type="project" value="EnsemblFungi"/>
</dbReference>
<dbReference type="Proteomes" id="UP000005627">
    <property type="component" value="Chromosome 3"/>
</dbReference>
<evidence type="ECO:0000256" key="4">
    <source>
        <dbReference type="SAM" id="Coils"/>
    </source>
</evidence>
<evidence type="ECO:0000256" key="1">
    <source>
        <dbReference type="ARBA" id="ARBA00004123"/>
    </source>
</evidence>
<accession>G8ZQP1</accession>
<dbReference type="STRING" id="1076872.G8ZQP1"/>
<evidence type="ECO:0000313" key="7">
    <source>
        <dbReference type="Proteomes" id="UP000005627"/>
    </source>
</evidence>
<dbReference type="FunCoup" id="G8ZQP1">
    <property type="interactions" value="204"/>
</dbReference>
<sequence length="721" mass="83046">MSSFDDSFDDDDDDLILQLSKRPPRLTQTQTQSHLPSQVDENQATPSNQATLETELIKAQGETSILRDKLHFLDNERKREKELQINHDEDIRASHKRELEQLRLELQNLEDEKKFLLVEVRKASSASRSRTSVASSYVDPSSSTDEVTATDITPVIGKKPIKKRKIKEPTKKNYILVSSRSVPDESGQLFDFLMMHKIQGVDMSTIEILNRLKLDYVEKFTFKDFSVSKGDSIGKSIVELLLRCKKIMSLDKFVGLLLETLALLVKEITVNKNESKIAVPFLVVIMYQTIIFRPSAVQQTDLTNLLHFICDLIQAFQKILKRPLHESTFGCDLEPQIFQYEFIDILVIIYSYDTLESSLRILRTSSASLYREVLTPRLLKSIEYAYKLAITSSYKPVTNVVFNAVEVLNLLSSMMLCSPIKLNSQWWKDCITRLYNTLSKGIDTYSLFQEEDFDVFCFSKFHDIFGLIRNVGTNAAGRLIPQLIHEDQLQALPRVILKDDTLENNEYQNSHSTGINLESWLLQLKDNILNLLDNLIALFPEDTGIVNGEMMIQLTKMMSMEQELILQRLLGQDSPNLSLRCHLIEHSLAIIYRLWMDHPKQLTNQQVKEIESELVTSLWRFIASRDHSIDAAEIRENQLLVNEMGGLKIDHRNKFYDDAFESMPAYMEEEVLREIDDQTSKIMQIKYGETYQQMARTILECKLDTIISIEGMDCLYVAMGK</sequence>
<dbReference type="GO" id="GO:0000077">
    <property type="term" value="P:DNA damage checkpoint signaling"/>
    <property type="evidence" value="ECO:0007669"/>
    <property type="project" value="EnsemblFungi"/>
</dbReference>
<name>G8ZQP1_TORDE</name>
<dbReference type="InParanoid" id="G8ZQP1"/>
<organism evidence="6 7">
    <name type="scientific">Torulaspora delbrueckii</name>
    <name type="common">Yeast</name>
    <name type="synonym">Candida colliculosa</name>
    <dbReference type="NCBI Taxonomy" id="4950"/>
    <lineage>
        <taxon>Eukaryota</taxon>
        <taxon>Fungi</taxon>
        <taxon>Dikarya</taxon>
        <taxon>Ascomycota</taxon>
        <taxon>Saccharomycotina</taxon>
        <taxon>Saccharomycetes</taxon>
        <taxon>Saccharomycetales</taxon>
        <taxon>Saccharomycetaceae</taxon>
        <taxon>Torulaspora</taxon>
    </lineage>
</organism>
<gene>
    <name evidence="6" type="primary">TDEL0C06390</name>
    <name evidence="6" type="ORF">TDEL_0C06390</name>
</gene>
<dbReference type="AlphaFoldDB" id="G8ZQP1"/>